<dbReference type="PROSITE" id="PS51257">
    <property type="entry name" value="PROKAR_LIPOPROTEIN"/>
    <property type="match status" value="1"/>
</dbReference>
<dbReference type="Proteomes" id="UP001221686">
    <property type="component" value="Unassembled WGS sequence"/>
</dbReference>
<evidence type="ECO:0000256" key="1">
    <source>
        <dbReference type="SAM" id="Phobius"/>
    </source>
</evidence>
<protein>
    <recommendedName>
        <fullName evidence="4">PH domain-containing protein</fullName>
    </recommendedName>
</protein>
<gene>
    <name evidence="2" type="ORF">POL25_07480</name>
</gene>
<evidence type="ECO:0000313" key="2">
    <source>
        <dbReference type="EMBL" id="MDC0716727.1"/>
    </source>
</evidence>
<comment type="caution">
    <text evidence="2">The sequence shown here is derived from an EMBL/GenBank/DDBJ whole genome shotgun (WGS) entry which is preliminary data.</text>
</comment>
<evidence type="ECO:0000313" key="3">
    <source>
        <dbReference type="Proteomes" id="UP001221686"/>
    </source>
</evidence>
<dbReference type="NCBIfam" id="NF041635">
    <property type="entry name" value="STM3941_fam"/>
    <property type="match status" value="1"/>
</dbReference>
<name>A0ABT5DSV8_9BACT</name>
<keyword evidence="1" id="KW-0472">Membrane</keyword>
<organism evidence="2 3">
    <name type="scientific">Nannocystis bainbridge</name>
    <dbReference type="NCBI Taxonomy" id="2995303"/>
    <lineage>
        <taxon>Bacteria</taxon>
        <taxon>Pseudomonadati</taxon>
        <taxon>Myxococcota</taxon>
        <taxon>Polyangia</taxon>
        <taxon>Nannocystales</taxon>
        <taxon>Nannocystaceae</taxon>
        <taxon>Nannocystis</taxon>
    </lineage>
</organism>
<evidence type="ECO:0008006" key="4">
    <source>
        <dbReference type="Google" id="ProtNLM"/>
    </source>
</evidence>
<keyword evidence="1" id="KW-1133">Transmembrane helix</keyword>
<feature type="transmembrane region" description="Helical" evidence="1">
    <location>
        <begin position="16"/>
        <end position="36"/>
    </location>
</feature>
<proteinExistence type="predicted"/>
<keyword evidence="1" id="KW-0812">Transmembrane</keyword>
<sequence length="180" mass="19421">MDPTRTLEIFVSPLRTLGYAALGLGMTAACLSLFFIAPADEEVVAAAIGGLGVLFFGLCTFMWLWQCFTMGAVVTLSPEGLRDLRVAREFIPWAAIERISTCTVQSQRFLIVALPPEIEQRLTLTRVARWTRAANRRLVADGLFVSAHGLKVDFAALRALVHAYAVAHGASAAVDGVEAA</sequence>
<reference evidence="2 3" key="1">
    <citation type="submission" date="2022-11" db="EMBL/GenBank/DDBJ databases">
        <title>Minimal conservation of predation-associated metabolite biosynthetic gene clusters underscores biosynthetic potential of Myxococcota including descriptions for ten novel species: Archangium lansinium sp. nov., Myxococcus landrumus sp. nov., Nannocystis bai.</title>
        <authorList>
            <person name="Ahearne A."/>
            <person name="Stevens C."/>
            <person name="Dowd S."/>
        </authorList>
    </citation>
    <scope>NUCLEOTIDE SEQUENCE [LARGE SCALE GENOMIC DNA]</scope>
    <source>
        <strain evidence="2 3">BB15-2</strain>
    </source>
</reference>
<feature type="transmembrane region" description="Helical" evidence="1">
    <location>
        <begin position="43"/>
        <end position="65"/>
    </location>
</feature>
<keyword evidence="3" id="KW-1185">Reference proteome</keyword>
<dbReference type="RefSeq" id="WP_272085218.1">
    <property type="nucleotide sequence ID" value="NZ_JAQNDL010000001.1"/>
</dbReference>
<dbReference type="EMBL" id="JAQNDL010000001">
    <property type="protein sequence ID" value="MDC0716727.1"/>
    <property type="molecule type" value="Genomic_DNA"/>
</dbReference>
<accession>A0ABT5DSV8</accession>
<dbReference type="InterPro" id="IPR048136">
    <property type="entry name" value="STM3941-like"/>
</dbReference>